<evidence type="ECO:0000313" key="2">
    <source>
        <dbReference type="Proteomes" id="UP000463883"/>
    </source>
</evidence>
<dbReference type="KEGG" id="amic:Ami3637_03705"/>
<accession>A0A6P1MKT3</accession>
<dbReference type="EMBL" id="CP047591">
    <property type="protein sequence ID" value="QHI71605.1"/>
    <property type="molecule type" value="Genomic_DNA"/>
</dbReference>
<proteinExistence type="predicted"/>
<dbReference type="Proteomes" id="UP000463883">
    <property type="component" value="Chromosome"/>
</dbReference>
<gene>
    <name evidence="1" type="ORF">Ami3637_03705</name>
</gene>
<organism evidence="1 2">
    <name type="scientific">Aminipila terrae</name>
    <dbReference type="NCBI Taxonomy" id="2697030"/>
    <lineage>
        <taxon>Bacteria</taxon>
        <taxon>Bacillati</taxon>
        <taxon>Bacillota</taxon>
        <taxon>Clostridia</taxon>
        <taxon>Peptostreptococcales</taxon>
        <taxon>Anaerovoracaceae</taxon>
        <taxon>Aminipila</taxon>
    </lineage>
</organism>
<dbReference type="RefSeq" id="WP_162361379.1">
    <property type="nucleotide sequence ID" value="NZ_CP047591.1"/>
</dbReference>
<reference evidence="1 2" key="1">
    <citation type="submission" date="2020-01" db="EMBL/GenBank/DDBJ databases">
        <title>Genomic analysis of Aminipila sp. CBA3637.</title>
        <authorList>
            <person name="Kim Y.B."/>
            <person name="Roh S.W."/>
        </authorList>
    </citation>
    <scope>NUCLEOTIDE SEQUENCE [LARGE SCALE GENOMIC DNA]</scope>
    <source>
        <strain evidence="1 2">CBA3637</strain>
    </source>
</reference>
<name>A0A6P1MKT3_9FIRM</name>
<evidence type="ECO:0000313" key="1">
    <source>
        <dbReference type="EMBL" id="QHI71605.1"/>
    </source>
</evidence>
<sequence length="198" mass="23031">MAHINQLPEYNLTPGQLNLLFRLRMIWRDIATWMRAYLVYVFLDADPELIQSAKEKLMELPITYANIFRLYFGDAMADQHAILMSNYINLLISLIDATKSGDTDAVNNYKEQINQNIQDRVNLLTGVNPFWEKNTLTNLLTSFNDRTINEINTFANKNYRSNTDVFNSLLSFSDRMGDFFAEGLLNYFTFSSREPRTP</sequence>
<dbReference type="AlphaFoldDB" id="A0A6P1MKT3"/>
<protein>
    <submittedName>
        <fullName evidence="1">Uncharacterized protein</fullName>
    </submittedName>
</protein>
<keyword evidence="2" id="KW-1185">Reference proteome</keyword>